<proteinExistence type="inferred from homology"/>
<dbReference type="PANTHER" id="PTHR10963">
    <property type="entry name" value="GLYCOSYL HYDROLASE-RELATED"/>
    <property type="match status" value="1"/>
</dbReference>
<dbReference type="Gene3D" id="2.60.120.200">
    <property type="match status" value="1"/>
</dbReference>
<dbReference type="PANTHER" id="PTHR10963:SF55">
    <property type="entry name" value="GLYCOSIDE HYDROLASE FAMILY 16 PROTEIN"/>
    <property type="match status" value="1"/>
</dbReference>
<dbReference type="GO" id="GO:0005975">
    <property type="term" value="P:carbohydrate metabolic process"/>
    <property type="evidence" value="ECO:0007669"/>
    <property type="project" value="InterPro"/>
</dbReference>
<feature type="region of interest" description="Disordered" evidence="2">
    <location>
        <begin position="485"/>
        <end position="516"/>
    </location>
</feature>
<feature type="signal peptide" evidence="3">
    <location>
        <begin position="1"/>
        <end position="25"/>
    </location>
</feature>
<organism evidence="5 6">
    <name type="scientific">Cylindrotheca closterium</name>
    <dbReference type="NCBI Taxonomy" id="2856"/>
    <lineage>
        <taxon>Eukaryota</taxon>
        <taxon>Sar</taxon>
        <taxon>Stramenopiles</taxon>
        <taxon>Ochrophyta</taxon>
        <taxon>Bacillariophyta</taxon>
        <taxon>Bacillariophyceae</taxon>
        <taxon>Bacillariophycidae</taxon>
        <taxon>Bacillariales</taxon>
        <taxon>Bacillariaceae</taxon>
        <taxon>Cylindrotheca</taxon>
    </lineage>
</organism>
<evidence type="ECO:0000256" key="1">
    <source>
        <dbReference type="ARBA" id="ARBA00006865"/>
    </source>
</evidence>
<dbReference type="CDD" id="cd08023">
    <property type="entry name" value="GH16_laminarinase_like"/>
    <property type="match status" value="1"/>
</dbReference>
<dbReference type="GO" id="GO:0004553">
    <property type="term" value="F:hydrolase activity, hydrolyzing O-glycosyl compounds"/>
    <property type="evidence" value="ECO:0007669"/>
    <property type="project" value="InterPro"/>
</dbReference>
<dbReference type="InterPro" id="IPR050546">
    <property type="entry name" value="Glycosyl_Hydrlase_16"/>
</dbReference>
<dbReference type="AlphaFoldDB" id="A0AAD2FNL8"/>
<dbReference type="PROSITE" id="PS51762">
    <property type="entry name" value="GH16_2"/>
    <property type="match status" value="1"/>
</dbReference>
<evidence type="ECO:0000256" key="2">
    <source>
        <dbReference type="SAM" id="MobiDB-lite"/>
    </source>
</evidence>
<dbReference type="InterPro" id="IPR000757">
    <property type="entry name" value="Beta-glucanase-like"/>
</dbReference>
<evidence type="ECO:0000256" key="3">
    <source>
        <dbReference type="SAM" id="SignalP"/>
    </source>
</evidence>
<evidence type="ECO:0000313" key="5">
    <source>
        <dbReference type="EMBL" id="CAJ1947415.1"/>
    </source>
</evidence>
<feature type="compositionally biased region" description="Polar residues" evidence="2">
    <location>
        <begin position="499"/>
        <end position="509"/>
    </location>
</feature>
<name>A0AAD2FNL8_9STRA</name>
<sequence length="723" mass="79065">MSSSALLHLFLVTATTFLGSTSCHAAQLIFADEFDVPGPPDPLVWSYDKGDWGWGNAELQRYTDDSKNVQVQNGKLVIRAHRVEDAGRSQFTSARIKTLNKVTFQYGRVEAFMKMPDLRNGLWPAFWTLGNDFPIVGWPACGEIDIMEMGHSSGIQEGTVNRKVGSAAHWEHEDDTWANYFDYYTAPSNLNDGSFHNYTLNWTPKFLETYVDGTLVWKMDISHPNCPADKCSEFHKPHFFLLNLAIGGRYTDILTPSGITAPFPAELQVDYVRLYTNQWTHVGGSYFGENEGSYELVNCGCPTTCTDTVLNRSAPGPEGTFSCRERIEWVISNLQLDEKDACAVVGNEFPDICGADCNSMTCPKDDLVSTPIPTATREPTATTTTTTTTPAPVPNPPGPPGPPSSTPKPIDCGCPNHCTARELDQVAGGFTCRARIQWLMDHTPNDRMSEKKACFAVSEEFPSICGRNCNLFHCDLFGENHGDDNDNDNDNGGNDSSSTNPPLDSTNGNDIEERKDDQDASSAITCGCASCNDEVLNRSVGDSTCLERITSLMETQHKSELEACRLVGEEFPKICGGEYCNPDTCTMDCSCGSNSCQSSILNRLVMDKEGTQTCRDRIHSLVETTNVSVKEACGQVSDQFPSVCGQGCHPESCSVFPRTTVRDCGCPGTCLDRVLDQDAAGPSCRDRINWVMGANGLGEEDACSLVSDQFPSSCARGCDPRTC</sequence>
<feature type="compositionally biased region" description="Pro residues" evidence="2">
    <location>
        <begin position="391"/>
        <end position="406"/>
    </location>
</feature>
<reference evidence="5" key="1">
    <citation type="submission" date="2023-08" db="EMBL/GenBank/DDBJ databases">
        <authorList>
            <person name="Audoor S."/>
            <person name="Bilcke G."/>
        </authorList>
    </citation>
    <scope>NUCLEOTIDE SEQUENCE</scope>
</reference>
<feature type="compositionally biased region" description="Low complexity" evidence="2">
    <location>
        <begin position="370"/>
        <end position="390"/>
    </location>
</feature>
<dbReference type="EMBL" id="CAKOGP040001725">
    <property type="protein sequence ID" value="CAJ1947415.1"/>
    <property type="molecule type" value="Genomic_DNA"/>
</dbReference>
<feature type="chain" id="PRO_5042163515" description="GH16 domain-containing protein" evidence="3">
    <location>
        <begin position="26"/>
        <end position="723"/>
    </location>
</feature>
<evidence type="ECO:0000313" key="6">
    <source>
        <dbReference type="Proteomes" id="UP001295423"/>
    </source>
</evidence>
<gene>
    <name evidence="5" type="ORF">CYCCA115_LOCUS11135</name>
</gene>
<comment type="caution">
    <text evidence="5">The sequence shown here is derived from an EMBL/GenBank/DDBJ whole genome shotgun (WGS) entry which is preliminary data.</text>
</comment>
<protein>
    <recommendedName>
        <fullName evidence="4">GH16 domain-containing protein</fullName>
    </recommendedName>
</protein>
<feature type="region of interest" description="Disordered" evidence="2">
    <location>
        <begin position="369"/>
        <end position="408"/>
    </location>
</feature>
<dbReference type="Proteomes" id="UP001295423">
    <property type="component" value="Unassembled WGS sequence"/>
</dbReference>
<dbReference type="Pfam" id="PF00722">
    <property type="entry name" value="Glyco_hydro_16"/>
    <property type="match status" value="1"/>
</dbReference>
<keyword evidence="6" id="KW-1185">Reference proteome</keyword>
<dbReference type="SUPFAM" id="SSF49899">
    <property type="entry name" value="Concanavalin A-like lectins/glucanases"/>
    <property type="match status" value="1"/>
</dbReference>
<evidence type="ECO:0000259" key="4">
    <source>
        <dbReference type="PROSITE" id="PS51762"/>
    </source>
</evidence>
<keyword evidence="3" id="KW-0732">Signal</keyword>
<accession>A0AAD2FNL8</accession>
<dbReference type="InterPro" id="IPR013320">
    <property type="entry name" value="ConA-like_dom_sf"/>
</dbReference>
<comment type="similarity">
    <text evidence="1">Belongs to the glycosyl hydrolase 16 family.</text>
</comment>
<feature type="domain" description="GH16" evidence="4">
    <location>
        <begin position="15"/>
        <end position="280"/>
    </location>
</feature>